<name>A0ABQ6DFZ4_9HYPH</name>
<evidence type="ECO:0000256" key="1">
    <source>
        <dbReference type="SAM" id="MobiDB-lite"/>
    </source>
</evidence>
<feature type="compositionally biased region" description="Basic and acidic residues" evidence="1">
    <location>
        <begin position="109"/>
        <end position="120"/>
    </location>
</feature>
<evidence type="ECO:0000313" key="2">
    <source>
        <dbReference type="EMBL" id="GLS63407.1"/>
    </source>
</evidence>
<organism evidence="2 3">
    <name type="scientific">Methylobacterium oxalidis</name>
    <dbReference type="NCBI Taxonomy" id="944322"/>
    <lineage>
        <taxon>Bacteria</taxon>
        <taxon>Pseudomonadati</taxon>
        <taxon>Pseudomonadota</taxon>
        <taxon>Alphaproteobacteria</taxon>
        <taxon>Hyphomicrobiales</taxon>
        <taxon>Methylobacteriaceae</taxon>
        <taxon>Methylobacterium</taxon>
    </lineage>
</organism>
<reference evidence="3" key="1">
    <citation type="journal article" date="2019" name="Int. J. Syst. Evol. Microbiol.">
        <title>The Global Catalogue of Microorganisms (GCM) 10K type strain sequencing project: providing services to taxonomists for standard genome sequencing and annotation.</title>
        <authorList>
            <consortium name="The Broad Institute Genomics Platform"/>
            <consortium name="The Broad Institute Genome Sequencing Center for Infectious Disease"/>
            <person name="Wu L."/>
            <person name="Ma J."/>
        </authorList>
    </citation>
    <scope>NUCLEOTIDE SEQUENCE [LARGE SCALE GENOMIC DNA]</scope>
    <source>
        <strain evidence="3">NBRC 107715</strain>
    </source>
</reference>
<gene>
    <name evidence="2" type="ORF">GCM10007888_17880</name>
</gene>
<evidence type="ECO:0000313" key="3">
    <source>
        <dbReference type="Proteomes" id="UP001156856"/>
    </source>
</evidence>
<dbReference type="Proteomes" id="UP001156856">
    <property type="component" value="Unassembled WGS sequence"/>
</dbReference>
<sequence length="138" mass="15337">MEDGALLAVRVVEDLDPLDRIAGLVGALAVLNELDEELVLLRRRVGRHGVGDVRVEEDARLERVEDQPVAVEHPVRLRLEAHDELALGGTVGARRVLDRLRPVAAAKQRPPEAFRLERKSHPTLSSRKARAEKRTRGA</sequence>
<proteinExistence type="predicted"/>
<accession>A0ABQ6DFZ4</accession>
<protein>
    <submittedName>
        <fullName evidence="2">Uncharacterized protein</fullName>
    </submittedName>
</protein>
<feature type="region of interest" description="Disordered" evidence="1">
    <location>
        <begin position="106"/>
        <end position="138"/>
    </location>
</feature>
<comment type="caution">
    <text evidence="2">The sequence shown here is derived from an EMBL/GenBank/DDBJ whole genome shotgun (WGS) entry which is preliminary data.</text>
</comment>
<dbReference type="EMBL" id="BSPK01000021">
    <property type="protein sequence ID" value="GLS63407.1"/>
    <property type="molecule type" value="Genomic_DNA"/>
</dbReference>
<keyword evidence="3" id="KW-1185">Reference proteome</keyword>